<evidence type="ECO:0000313" key="6">
    <source>
        <dbReference type="EMBL" id="MBJ6364309.1"/>
    </source>
</evidence>
<dbReference type="PROSITE" id="PS00041">
    <property type="entry name" value="HTH_ARAC_FAMILY_1"/>
    <property type="match status" value="1"/>
</dbReference>
<evidence type="ECO:0000259" key="5">
    <source>
        <dbReference type="PROSITE" id="PS50983"/>
    </source>
</evidence>
<keyword evidence="3" id="KW-0804">Transcription</keyword>
<evidence type="ECO:0000256" key="1">
    <source>
        <dbReference type="ARBA" id="ARBA00023015"/>
    </source>
</evidence>
<keyword evidence="1" id="KW-0805">Transcription regulation</keyword>
<dbReference type="GO" id="GO:0043565">
    <property type="term" value="F:sequence-specific DNA binding"/>
    <property type="evidence" value="ECO:0007669"/>
    <property type="project" value="InterPro"/>
</dbReference>
<proteinExistence type="predicted"/>
<dbReference type="EMBL" id="JAELUP010000117">
    <property type="protein sequence ID" value="MBJ6364309.1"/>
    <property type="molecule type" value="Genomic_DNA"/>
</dbReference>
<dbReference type="Gene3D" id="3.40.50.1980">
    <property type="entry name" value="Nitrogenase molybdenum iron protein domain"/>
    <property type="match status" value="1"/>
</dbReference>
<dbReference type="SMART" id="SM00342">
    <property type="entry name" value="HTH_ARAC"/>
    <property type="match status" value="1"/>
</dbReference>
<dbReference type="PROSITE" id="PS01124">
    <property type="entry name" value="HTH_ARAC_FAMILY_2"/>
    <property type="match status" value="1"/>
</dbReference>
<evidence type="ECO:0000256" key="3">
    <source>
        <dbReference type="ARBA" id="ARBA00023163"/>
    </source>
</evidence>
<comment type="caution">
    <text evidence="6">The sequence shown here is derived from an EMBL/GenBank/DDBJ whole genome shotgun (WGS) entry which is preliminary data.</text>
</comment>
<dbReference type="Proteomes" id="UP000640274">
    <property type="component" value="Unassembled WGS sequence"/>
</dbReference>
<dbReference type="Pfam" id="PF01497">
    <property type="entry name" value="Peripla_BP_2"/>
    <property type="match status" value="1"/>
</dbReference>
<keyword evidence="2" id="KW-0238">DNA-binding</keyword>
<dbReference type="RefSeq" id="WP_199021895.1">
    <property type="nucleotide sequence ID" value="NZ_JAELUP010000117.1"/>
</dbReference>
<sequence>MNHNVPEWAESRFPLYTMNSIDSLYGTANLPTHTLQENAAVLVAIASGKGSLNIAEQTYELIEGSVVLIPAFQQGVLLADPRSPMHVLKLSIGICKPVSVGDEDVMIRRSDVASGHIQFFPHEPSIVAKMEALYRHRLPADELRYVKNQILFHQLILQLLERQETDHEAGEQPSLERSISYLENRFNEKITREHLAAMAGISPSHYSILFKKVTGFSPNEYLSRLRVHRAMELLIGGTATLRDIALKVGYKDEFYLSRRFKRQTGASPSYYDQGSAPRVAVMLAPYASHLLQLGLEPVVTIAESGEYVHAEDVTVPQSMIFVPAGSSVQHVQSVLLENNVGLIIAARQHLQRYGMNAEQLRAAAPVIDVSWMGLGWKDHFRLIAHAINRSEKAEQWLADFEQEEQRARQIVQQTDAAGEVIAIFVLRPQQLLVYGARNVGYVLYQSLGLNPPDKVRDEMERKKDLFHSFPIELEELADYAGDRLLVIVYPDANGSTTHAEAVFRSSEWQQLAAVRQNRTHHLNLDDWIPYNPVSIRLQLQRAVALLVGD</sequence>
<dbReference type="GO" id="GO:0003700">
    <property type="term" value="F:DNA-binding transcription factor activity"/>
    <property type="evidence" value="ECO:0007669"/>
    <property type="project" value="InterPro"/>
</dbReference>
<organism evidence="6 7">
    <name type="scientific">Paenibacillus roseus</name>
    <dbReference type="NCBI Taxonomy" id="2798579"/>
    <lineage>
        <taxon>Bacteria</taxon>
        <taxon>Bacillati</taxon>
        <taxon>Bacillota</taxon>
        <taxon>Bacilli</taxon>
        <taxon>Bacillales</taxon>
        <taxon>Paenibacillaceae</taxon>
        <taxon>Paenibacillus</taxon>
    </lineage>
</organism>
<evidence type="ECO:0000259" key="4">
    <source>
        <dbReference type="PROSITE" id="PS01124"/>
    </source>
</evidence>
<dbReference type="InterPro" id="IPR009057">
    <property type="entry name" value="Homeodomain-like_sf"/>
</dbReference>
<accession>A0A934J9G7</accession>
<dbReference type="InterPro" id="IPR018062">
    <property type="entry name" value="HTH_AraC-typ_CS"/>
</dbReference>
<evidence type="ECO:0000313" key="7">
    <source>
        <dbReference type="Proteomes" id="UP000640274"/>
    </source>
</evidence>
<dbReference type="AlphaFoldDB" id="A0A934J9G7"/>
<reference evidence="6" key="1">
    <citation type="submission" date="2020-12" db="EMBL/GenBank/DDBJ databases">
        <authorList>
            <person name="Huq M.A."/>
        </authorList>
    </citation>
    <scope>NUCLEOTIDE SEQUENCE</scope>
    <source>
        <strain evidence="6">MAHUQ-46</strain>
    </source>
</reference>
<dbReference type="Gene3D" id="1.10.10.60">
    <property type="entry name" value="Homeodomain-like"/>
    <property type="match status" value="2"/>
</dbReference>
<dbReference type="InterPro" id="IPR018060">
    <property type="entry name" value="HTH_AraC"/>
</dbReference>
<gene>
    <name evidence="6" type="ORF">JFN88_24125</name>
</gene>
<name>A0A934J9G7_9BACL</name>
<feature type="domain" description="HTH araC/xylS-type" evidence="4">
    <location>
        <begin position="176"/>
        <end position="274"/>
    </location>
</feature>
<dbReference type="PROSITE" id="PS50983">
    <property type="entry name" value="FE_B12_PBP"/>
    <property type="match status" value="1"/>
</dbReference>
<dbReference type="InterPro" id="IPR002491">
    <property type="entry name" value="ABC_transptr_periplasmic_BD"/>
</dbReference>
<evidence type="ECO:0000256" key="2">
    <source>
        <dbReference type="ARBA" id="ARBA00023125"/>
    </source>
</evidence>
<dbReference type="Pfam" id="PF12833">
    <property type="entry name" value="HTH_18"/>
    <property type="match status" value="1"/>
</dbReference>
<dbReference type="PANTHER" id="PTHR43280:SF28">
    <property type="entry name" value="HTH-TYPE TRANSCRIPTIONAL ACTIVATOR RHAS"/>
    <property type="match status" value="1"/>
</dbReference>
<feature type="domain" description="Fe/B12 periplasmic-binding" evidence="5">
    <location>
        <begin position="278"/>
        <end position="549"/>
    </location>
</feature>
<protein>
    <submittedName>
        <fullName evidence="6">AraC family transcriptional regulator</fullName>
    </submittedName>
</protein>
<keyword evidence="7" id="KW-1185">Reference proteome</keyword>
<dbReference type="PANTHER" id="PTHR43280">
    <property type="entry name" value="ARAC-FAMILY TRANSCRIPTIONAL REGULATOR"/>
    <property type="match status" value="1"/>
</dbReference>
<dbReference type="SUPFAM" id="SSF46689">
    <property type="entry name" value="Homeodomain-like"/>
    <property type="match status" value="2"/>
</dbReference>
<dbReference type="SUPFAM" id="SSF53807">
    <property type="entry name" value="Helical backbone' metal receptor"/>
    <property type="match status" value="1"/>
</dbReference>